<comment type="caution">
    <text evidence="5">Lacks conserved residue(s) required for the propagation of feature annotation.</text>
</comment>
<keyword evidence="9" id="KW-1185">Reference proteome</keyword>
<dbReference type="PROSITE" id="PS00138">
    <property type="entry name" value="SUBTILASE_SER"/>
    <property type="match status" value="1"/>
</dbReference>
<dbReference type="InterPro" id="IPR036852">
    <property type="entry name" value="Peptidase_S8/S53_dom_sf"/>
</dbReference>
<dbReference type="Pfam" id="PF00082">
    <property type="entry name" value="Peptidase_S8"/>
    <property type="match status" value="1"/>
</dbReference>
<dbReference type="InterPro" id="IPR050131">
    <property type="entry name" value="Peptidase_S8_subtilisin-like"/>
</dbReference>
<comment type="similarity">
    <text evidence="1 5">Belongs to the peptidase S8 family.</text>
</comment>
<feature type="region of interest" description="Disordered" evidence="6">
    <location>
        <begin position="15"/>
        <end position="38"/>
    </location>
</feature>
<proteinExistence type="inferred from homology"/>
<organism evidence="8 9">
    <name type="scientific">Pilimelia columellifera subsp. columellifera</name>
    <dbReference type="NCBI Taxonomy" id="706583"/>
    <lineage>
        <taxon>Bacteria</taxon>
        <taxon>Bacillati</taxon>
        <taxon>Actinomycetota</taxon>
        <taxon>Actinomycetes</taxon>
        <taxon>Micromonosporales</taxon>
        <taxon>Micromonosporaceae</taxon>
        <taxon>Pilimelia</taxon>
    </lineage>
</organism>
<dbReference type="InterPro" id="IPR015500">
    <property type="entry name" value="Peptidase_S8_subtilisin-rel"/>
</dbReference>
<keyword evidence="3" id="KW-0378">Hydrolase</keyword>
<evidence type="ECO:0000256" key="4">
    <source>
        <dbReference type="ARBA" id="ARBA00022825"/>
    </source>
</evidence>
<reference evidence="8 9" key="1">
    <citation type="journal article" date="2019" name="Int. J. Syst. Evol. Microbiol.">
        <title>The Global Catalogue of Microorganisms (GCM) 10K type strain sequencing project: providing services to taxonomists for standard genome sequencing and annotation.</title>
        <authorList>
            <consortium name="The Broad Institute Genomics Platform"/>
            <consortium name="The Broad Institute Genome Sequencing Center for Infectious Disease"/>
            <person name="Wu L."/>
            <person name="Ma J."/>
        </authorList>
    </citation>
    <scope>NUCLEOTIDE SEQUENCE [LARGE SCALE GENOMIC DNA]</scope>
    <source>
        <strain evidence="8 9">JCM 3367</strain>
    </source>
</reference>
<evidence type="ECO:0000256" key="1">
    <source>
        <dbReference type="ARBA" id="ARBA00011073"/>
    </source>
</evidence>
<evidence type="ECO:0000256" key="6">
    <source>
        <dbReference type="SAM" id="MobiDB-lite"/>
    </source>
</evidence>
<evidence type="ECO:0000313" key="8">
    <source>
        <dbReference type="EMBL" id="GAA2515898.1"/>
    </source>
</evidence>
<evidence type="ECO:0000256" key="3">
    <source>
        <dbReference type="ARBA" id="ARBA00022801"/>
    </source>
</evidence>
<keyword evidence="2" id="KW-0645">Protease</keyword>
<evidence type="ECO:0000256" key="5">
    <source>
        <dbReference type="PROSITE-ProRule" id="PRU01240"/>
    </source>
</evidence>
<evidence type="ECO:0000313" key="9">
    <source>
        <dbReference type="Proteomes" id="UP001499978"/>
    </source>
</evidence>
<dbReference type="InterPro" id="IPR023828">
    <property type="entry name" value="Peptidase_S8_Ser-AS"/>
</dbReference>
<dbReference type="InterPro" id="IPR000209">
    <property type="entry name" value="Peptidase_S8/S53_dom"/>
</dbReference>
<protein>
    <recommendedName>
        <fullName evidence="7">Peptidase S8/S53 domain-containing protein</fullName>
    </recommendedName>
</protein>
<gene>
    <name evidence="8" type="ORF">GCM10010201_10520</name>
</gene>
<evidence type="ECO:0000259" key="7">
    <source>
        <dbReference type="Pfam" id="PF00082"/>
    </source>
</evidence>
<keyword evidence="4" id="KW-0720">Serine protease</keyword>
<dbReference type="PANTHER" id="PTHR43806">
    <property type="entry name" value="PEPTIDASE S8"/>
    <property type="match status" value="1"/>
</dbReference>
<sequence length="485" mass="49566">MVAGVLVAAGAPAAAAPPATPDIRYRPHAKPAAAPIGPDDSRTAIRVKFAEGAPISLRNGVLRGPHGHIPAPGVPHRLFPQSPAELAALTDRAQRASGLALADLNQYYEIVLHRGVDPAAALADLLARDIVEIAYPTPLPVRRDAGAPPPGVTAYAPSFVDRQRYRQSTQVNGIDVDHAQTVPGGTGRNVRVLDIEGGWVRDHEDLSSLVPAEVLVPQGVPAFSDFDHGTATIGTLIGDANAGGVTGLVPEATPRLTNDTMTGGRVNRAGAITTAAAALRPGDVMLLEMQMRGCGGGFVAVEWEPAVYDAIRAATATGIVVIEPAGNGNQNLDAACNGSPFPRGKPDSGAIVVGAGGAGPAQGCSAARSKLGFSSYGTRVDLQGWGECVVTTGYGDLHRGPAQQEYTARFNGTSSASPIVAGAAAALSSIARERGRTLTPAQVRDILVRTGSPQTGGGKIGPLPNLRAAIAALDSLPAGAAPTRR</sequence>
<name>A0ABN3NA37_9ACTN</name>
<evidence type="ECO:0000256" key="2">
    <source>
        <dbReference type="ARBA" id="ARBA00022670"/>
    </source>
</evidence>
<dbReference type="PROSITE" id="PS51892">
    <property type="entry name" value="SUBTILASE"/>
    <property type="match status" value="1"/>
</dbReference>
<comment type="caution">
    <text evidence="8">The sequence shown here is derived from an EMBL/GenBank/DDBJ whole genome shotgun (WGS) entry which is preliminary data.</text>
</comment>
<feature type="domain" description="Peptidase S8/S53" evidence="7">
    <location>
        <begin position="227"/>
        <end position="451"/>
    </location>
</feature>
<dbReference type="PRINTS" id="PR00723">
    <property type="entry name" value="SUBTILISIN"/>
</dbReference>
<dbReference type="SUPFAM" id="SSF52743">
    <property type="entry name" value="Subtilisin-like"/>
    <property type="match status" value="1"/>
</dbReference>
<dbReference type="PANTHER" id="PTHR43806:SF11">
    <property type="entry name" value="CEREVISIN-RELATED"/>
    <property type="match status" value="1"/>
</dbReference>
<dbReference type="Gene3D" id="3.40.50.200">
    <property type="entry name" value="Peptidase S8/S53 domain"/>
    <property type="match status" value="1"/>
</dbReference>
<accession>A0ABN3NA37</accession>
<dbReference type="Proteomes" id="UP001499978">
    <property type="component" value="Unassembled WGS sequence"/>
</dbReference>
<dbReference type="EMBL" id="BAAARY010000003">
    <property type="protein sequence ID" value="GAA2515898.1"/>
    <property type="molecule type" value="Genomic_DNA"/>
</dbReference>